<dbReference type="EMBL" id="MAYW01000001">
    <property type="protein sequence ID" value="ODS34828.1"/>
    <property type="molecule type" value="Genomic_DNA"/>
</dbReference>
<evidence type="ECO:0000259" key="1">
    <source>
        <dbReference type="Pfam" id="PF01850"/>
    </source>
</evidence>
<dbReference type="Proteomes" id="UP000094056">
    <property type="component" value="Unassembled WGS sequence"/>
</dbReference>
<dbReference type="InterPro" id="IPR002716">
    <property type="entry name" value="PIN_dom"/>
</dbReference>
<protein>
    <submittedName>
        <fullName evidence="2">PIN domain protein</fullName>
    </submittedName>
</protein>
<name>A0A1E3XGT0_9BACT</name>
<dbReference type="AlphaFoldDB" id="A0A1E3XGT0"/>
<organism evidence="2 3">
    <name type="scientific">Candidatus Scalindua rubra</name>
    <dbReference type="NCBI Taxonomy" id="1872076"/>
    <lineage>
        <taxon>Bacteria</taxon>
        <taxon>Pseudomonadati</taxon>
        <taxon>Planctomycetota</taxon>
        <taxon>Candidatus Brocadiia</taxon>
        <taxon>Candidatus Brocadiales</taxon>
        <taxon>Candidatus Scalinduaceae</taxon>
        <taxon>Candidatus Scalindua</taxon>
    </lineage>
</organism>
<dbReference type="SUPFAM" id="SSF88723">
    <property type="entry name" value="PIN domain-like"/>
    <property type="match status" value="1"/>
</dbReference>
<dbReference type="InterPro" id="IPR029060">
    <property type="entry name" value="PIN-like_dom_sf"/>
</dbReference>
<dbReference type="Pfam" id="PF01850">
    <property type="entry name" value="PIN"/>
    <property type="match status" value="1"/>
</dbReference>
<reference evidence="2 3" key="1">
    <citation type="submission" date="2016-07" db="EMBL/GenBank/DDBJ databases">
        <title>Draft genome of Scalindua rubra, obtained from a brine-seawater interface in the Red Sea, sheds light on salt adaptation in anammox bacteria.</title>
        <authorList>
            <person name="Speth D.R."/>
            <person name="Lagkouvardos I."/>
            <person name="Wang Y."/>
            <person name="Qian P.-Y."/>
            <person name="Dutilh B.E."/>
            <person name="Jetten M.S."/>
        </authorList>
    </citation>
    <scope>NUCLEOTIDE SEQUENCE [LARGE SCALE GENOMIC DNA]</scope>
    <source>
        <strain evidence="2">BSI-1</strain>
    </source>
</reference>
<feature type="domain" description="PIN" evidence="1">
    <location>
        <begin position="3"/>
        <end position="83"/>
    </location>
</feature>
<dbReference type="CDD" id="cd18689">
    <property type="entry name" value="PIN_VapC-like"/>
    <property type="match status" value="1"/>
</dbReference>
<comment type="caution">
    <text evidence="2">The sequence shown here is derived from an EMBL/GenBank/DDBJ whole genome shotgun (WGS) entry which is preliminary data.</text>
</comment>
<sequence>MNDINIGKTFYILARRRGQEEAEYFLNVILPTLPITNIGNTLQEVIEAAKIKAKYSISYSDCFTVATARKEKATIITGDPDFKLV</sequence>
<dbReference type="Gene3D" id="3.40.50.1010">
    <property type="entry name" value="5'-nuclease"/>
    <property type="match status" value="1"/>
</dbReference>
<evidence type="ECO:0000313" key="3">
    <source>
        <dbReference type="Proteomes" id="UP000094056"/>
    </source>
</evidence>
<proteinExistence type="predicted"/>
<gene>
    <name evidence="2" type="ORF">SCARUB_00088</name>
</gene>
<accession>A0A1E3XGT0</accession>
<evidence type="ECO:0000313" key="2">
    <source>
        <dbReference type="EMBL" id="ODS34828.1"/>
    </source>
</evidence>